<evidence type="ECO:0000313" key="2">
    <source>
        <dbReference type="Proteomes" id="UP000595437"/>
    </source>
</evidence>
<reference evidence="2" key="1">
    <citation type="submission" date="2021-01" db="EMBL/GenBank/DDBJ databases">
        <title>Caligus Genome Assembly.</title>
        <authorList>
            <person name="Gallardo-Escarate C."/>
        </authorList>
    </citation>
    <scope>NUCLEOTIDE SEQUENCE [LARGE SCALE GENOMIC DNA]</scope>
</reference>
<organism evidence="1 2">
    <name type="scientific">Caligus rogercresseyi</name>
    <name type="common">Sea louse</name>
    <dbReference type="NCBI Taxonomy" id="217165"/>
    <lineage>
        <taxon>Eukaryota</taxon>
        <taxon>Metazoa</taxon>
        <taxon>Ecdysozoa</taxon>
        <taxon>Arthropoda</taxon>
        <taxon>Crustacea</taxon>
        <taxon>Multicrustacea</taxon>
        <taxon>Hexanauplia</taxon>
        <taxon>Copepoda</taxon>
        <taxon>Siphonostomatoida</taxon>
        <taxon>Caligidae</taxon>
        <taxon>Caligus</taxon>
    </lineage>
</organism>
<keyword evidence="2" id="KW-1185">Reference proteome</keyword>
<dbReference type="EMBL" id="CP045892">
    <property type="protein sequence ID" value="QQP52861.1"/>
    <property type="molecule type" value="Genomic_DNA"/>
</dbReference>
<proteinExistence type="predicted"/>
<protein>
    <submittedName>
        <fullName evidence="1">Uncharacterized protein</fullName>
    </submittedName>
</protein>
<evidence type="ECO:0000313" key="1">
    <source>
        <dbReference type="EMBL" id="QQP52861.1"/>
    </source>
</evidence>
<sequence length="155" mass="17467">MVYFRHLNCGFDDNGPKVLCSDNLGGQEDEEHILDYDDEDEEIDEYDELENEEEYDYSLRSGVIDGLSEDGNVCSGSLVCYVLHKDNFSVSKVVRRKRSIRGSVFRVEILGTVVGRPMSANGFGGNWSPIYQDLINTLKSLLSPIQKVDCSQETN</sequence>
<name>A0A7T8KBJ4_CALRO</name>
<accession>A0A7T8KBJ4</accession>
<gene>
    <name evidence="1" type="ORF">FKW44_005138</name>
</gene>
<dbReference type="Proteomes" id="UP000595437">
    <property type="component" value="Chromosome 3"/>
</dbReference>
<dbReference type="AlphaFoldDB" id="A0A7T8KBJ4"/>